<dbReference type="GO" id="GO:0007089">
    <property type="term" value="P:traversing start control point of mitotic cell cycle"/>
    <property type="evidence" value="ECO:0007669"/>
    <property type="project" value="TreeGrafter"/>
</dbReference>
<protein>
    <submittedName>
        <fullName evidence="2">Mdm2-binding protein isoform X1</fullName>
    </submittedName>
</protein>
<organism evidence="2 3">
    <name type="scientific">Lates japonicus</name>
    <name type="common">Japanese lates</name>
    <dbReference type="NCBI Taxonomy" id="270547"/>
    <lineage>
        <taxon>Eukaryota</taxon>
        <taxon>Metazoa</taxon>
        <taxon>Chordata</taxon>
        <taxon>Craniata</taxon>
        <taxon>Vertebrata</taxon>
        <taxon>Euteleostomi</taxon>
        <taxon>Actinopterygii</taxon>
        <taxon>Neopterygii</taxon>
        <taxon>Teleostei</taxon>
        <taxon>Neoteleostei</taxon>
        <taxon>Acanthomorphata</taxon>
        <taxon>Carangaria</taxon>
        <taxon>Carangaria incertae sedis</taxon>
        <taxon>Centropomidae</taxon>
        <taxon>Lates</taxon>
    </lineage>
</organism>
<evidence type="ECO:0000313" key="3">
    <source>
        <dbReference type="Proteomes" id="UP001279410"/>
    </source>
</evidence>
<dbReference type="PANTHER" id="PTHR14382">
    <property type="entry name" value="MDM2-BINDING PROTEIN"/>
    <property type="match status" value="1"/>
</dbReference>
<gene>
    <name evidence="2" type="ORF">AKAME5_000884300</name>
</gene>
<sequence length="72" mass="8348">MLQEVVVKTLKHHGITAEHECFEACSKRLFDISKFYLKDLKTSRGLHDEMKKAASSNVKQVIDWVLEKNSEK</sequence>
<dbReference type="InterPro" id="IPR039061">
    <property type="entry name" value="MTBP"/>
</dbReference>
<proteinExistence type="predicted"/>
<reference evidence="2" key="1">
    <citation type="submission" date="2022-08" db="EMBL/GenBank/DDBJ databases">
        <title>Genome sequencing of akame (Lates japonicus).</title>
        <authorList>
            <person name="Hashiguchi Y."/>
            <person name="Takahashi H."/>
        </authorList>
    </citation>
    <scope>NUCLEOTIDE SEQUENCE</scope>
    <source>
        <strain evidence="2">Kochi</strain>
    </source>
</reference>
<dbReference type="GO" id="GO:0034501">
    <property type="term" value="P:protein localization to kinetochore"/>
    <property type="evidence" value="ECO:0007669"/>
    <property type="project" value="TreeGrafter"/>
</dbReference>
<comment type="caution">
    <text evidence="2">The sequence shown here is derived from an EMBL/GenBank/DDBJ whole genome shotgun (WGS) entry which is preliminary data.</text>
</comment>
<dbReference type="PANTHER" id="PTHR14382:SF1">
    <property type="entry name" value="MDM2-BINDING PROTEIN"/>
    <property type="match status" value="1"/>
</dbReference>
<dbReference type="GO" id="GO:0031396">
    <property type="term" value="P:regulation of protein ubiquitination"/>
    <property type="evidence" value="ECO:0007669"/>
    <property type="project" value="InterPro"/>
</dbReference>
<dbReference type="GO" id="GO:0000776">
    <property type="term" value="C:kinetochore"/>
    <property type="evidence" value="ECO:0007669"/>
    <property type="project" value="TreeGrafter"/>
</dbReference>
<evidence type="ECO:0000313" key="2">
    <source>
        <dbReference type="EMBL" id="GLD56506.1"/>
    </source>
</evidence>
<dbReference type="Proteomes" id="UP001279410">
    <property type="component" value="Unassembled WGS sequence"/>
</dbReference>
<dbReference type="EMBL" id="BRZM01000025">
    <property type="protein sequence ID" value="GLD56506.1"/>
    <property type="molecule type" value="Genomic_DNA"/>
</dbReference>
<name>A0AAD3R645_LATJO</name>
<accession>A0AAD3R645</accession>
<feature type="domain" description="MDN2-binding protein C-terminal" evidence="1">
    <location>
        <begin position="1"/>
        <end position="62"/>
    </location>
</feature>
<evidence type="ECO:0000259" key="1">
    <source>
        <dbReference type="Pfam" id="PF14920"/>
    </source>
</evidence>
<keyword evidence="3" id="KW-1185">Reference proteome</keyword>
<dbReference type="Pfam" id="PF14920">
    <property type="entry name" value="MTBP_C"/>
    <property type="match status" value="1"/>
</dbReference>
<dbReference type="InterPro" id="IPR029418">
    <property type="entry name" value="MTBP_C"/>
</dbReference>
<dbReference type="AlphaFoldDB" id="A0AAD3R645"/>